<evidence type="ECO:0000313" key="5">
    <source>
        <dbReference type="EMBL" id="GLQ56326.1"/>
    </source>
</evidence>
<keyword evidence="4" id="KW-0732">Signal</keyword>
<accession>A0ABQ5W9M3</accession>
<comment type="caution">
    <text evidence="5">The sequence shown here is derived from an EMBL/GenBank/DDBJ whole genome shotgun (WGS) entry which is preliminary data.</text>
</comment>
<evidence type="ECO:0000256" key="1">
    <source>
        <dbReference type="ARBA" id="ARBA00004418"/>
    </source>
</evidence>
<name>A0ABQ5W9M3_9HYPH</name>
<comment type="similarity">
    <text evidence="2">Belongs to the bacterial solute-binding protein 1 family.</text>
</comment>
<evidence type="ECO:0000256" key="2">
    <source>
        <dbReference type="ARBA" id="ARBA00008520"/>
    </source>
</evidence>
<reference evidence="6" key="1">
    <citation type="journal article" date="2019" name="Int. J. Syst. Evol. Microbiol.">
        <title>The Global Catalogue of Microorganisms (GCM) 10K type strain sequencing project: providing services to taxonomists for standard genome sequencing and annotation.</title>
        <authorList>
            <consortium name="The Broad Institute Genomics Platform"/>
            <consortium name="The Broad Institute Genome Sequencing Center for Infectious Disease"/>
            <person name="Wu L."/>
            <person name="Ma J."/>
        </authorList>
    </citation>
    <scope>NUCLEOTIDE SEQUENCE [LARGE SCALE GENOMIC DNA]</scope>
    <source>
        <strain evidence="6">NBRC 112416</strain>
    </source>
</reference>
<comment type="subcellular location">
    <subcellularLocation>
        <location evidence="1">Periplasm</location>
    </subcellularLocation>
</comment>
<keyword evidence="6" id="KW-1185">Reference proteome</keyword>
<dbReference type="SUPFAM" id="SSF53850">
    <property type="entry name" value="Periplasmic binding protein-like II"/>
    <property type="match status" value="1"/>
</dbReference>
<sequence length="424" mass="46344">MSSIALRWRRTLAVALTGVSLFSVTAASAAEITVWCWDPNFNGATMEEAFSRYQAEHPDDTINVVIFDKAAMEQKLQAQLASGTTEGLPDIVLIEDYRAQKYLQSFPGAFEPLNDHVDYSTFAPYKVELATVNGQTYSLPFDSGVTGYFYRSDLMEEAGYTAEDLENITWDRLIEIGVDVKEKTGETLLPIDPNEAGWLRIMMQSAGTWYFDAEGNATIVDNPAIKAALETYQRLAAADISKPVSGWTEYTGSFTSGDTISTYSGVWMTATIKSNPDQSGNWGVAPIPRLDGIESSVNASNLGGSSWYVLSSAPQKDMAIDFLAEIWGKDVDFYQKILVDQGALGSLMAAREGEAYQASDEFFGGQPVWQNFSTWLSEIPSVNYGIFTEEADAAVVAQIPAITGGGNIDEIIAAIDAQVRQQIQ</sequence>
<dbReference type="Gene3D" id="3.40.190.10">
    <property type="entry name" value="Periplasmic binding protein-like II"/>
    <property type="match status" value="1"/>
</dbReference>
<dbReference type="InterPro" id="IPR006059">
    <property type="entry name" value="SBP"/>
</dbReference>
<protein>
    <submittedName>
        <fullName evidence="5">ABC transporter substrate-binding protein</fullName>
    </submittedName>
</protein>
<dbReference type="PANTHER" id="PTHR43649:SF32">
    <property type="entry name" value="SUGAR BINDING SECRETED PROTEIN"/>
    <property type="match status" value="1"/>
</dbReference>
<dbReference type="RefSeq" id="WP_284341741.1">
    <property type="nucleotide sequence ID" value="NZ_BSNS01000020.1"/>
</dbReference>
<organism evidence="5 6">
    <name type="scientific">Devosia nitrariae</name>
    <dbReference type="NCBI Taxonomy" id="2071872"/>
    <lineage>
        <taxon>Bacteria</taxon>
        <taxon>Pseudomonadati</taxon>
        <taxon>Pseudomonadota</taxon>
        <taxon>Alphaproteobacteria</taxon>
        <taxon>Hyphomicrobiales</taxon>
        <taxon>Devosiaceae</taxon>
        <taxon>Devosia</taxon>
    </lineage>
</organism>
<dbReference type="InterPro" id="IPR050490">
    <property type="entry name" value="Bact_solute-bd_prot1"/>
</dbReference>
<dbReference type="Proteomes" id="UP001156691">
    <property type="component" value="Unassembled WGS sequence"/>
</dbReference>
<dbReference type="Pfam" id="PF13416">
    <property type="entry name" value="SBP_bac_8"/>
    <property type="match status" value="1"/>
</dbReference>
<evidence type="ECO:0000256" key="4">
    <source>
        <dbReference type="SAM" id="SignalP"/>
    </source>
</evidence>
<gene>
    <name evidence="5" type="primary">lacE_2</name>
    <name evidence="5" type="ORF">GCM10010862_35850</name>
</gene>
<dbReference type="PANTHER" id="PTHR43649">
    <property type="entry name" value="ARABINOSE-BINDING PROTEIN-RELATED"/>
    <property type="match status" value="1"/>
</dbReference>
<evidence type="ECO:0000256" key="3">
    <source>
        <dbReference type="ARBA" id="ARBA00022764"/>
    </source>
</evidence>
<evidence type="ECO:0000313" key="6">
    <source>
        <dbReference type="Proteomes" id="UP001156691"/>
    </source>
</evidence>
<keyword evidence="3" id="KW-0574">Periplasm</keyword>
<feature type="chain" id="PRO_5047008397" evidence="4">
    <location>
        <begin position="30"/>
        <end position="424"/>
    </location>
</feature>
<feature type="signal peptide" evidence="4">
    <location>
        <begin position="1"/>
        <end position="29"/>
    </location>
</feature>
<dbReference type="EMBL" id="BSNS01000020">
    <property type="protein sequence ID" value="GLQ56326.1"/>
    <property type="molecule type" value="Genomic_DNA"/>
</dbReference>
<proteinExistence type="inferred from homology"/>